<protein>
    <submittedName>
        <fullName evidence="10">Cellulase family glycosylhydrolase</fullName>
    </submittedName>
</protein>
<dbReference type="RefSeq" id="WP_302042410.1">
    <property type="nucleotide sequence ID" value="NZ_JAUKPO010000072.1"/>
</dbReference>
<dbReference type="Proteomes" id="UP001168528">
    <property type="component" value="Unassembled WGS sequence"/>
</dbReference>
<evidence type="ECO:0000313" key="10">
    <source>
        <dbReference type="EMBL" id="MDO1451614.1"/>
    </source>
</evidence>
<evidence type="ECO:0000256" key="8">
    <source>
        <dbReference type="SAM" id="SignalP"/>
    </source>
</evidence>
<dbReference type="Pfam" id="PF00150">
    <property type="entry name" value="Cellulase"/>
    <property type="match status" value="1"/>
</dbReference>
<evidence type="ECO:0000256" key="7">
    <source>
        <dbReference type="RuleBase" id="RU361153"/>
    </source>
</evidence>
<gene>
    <name evidence="10" type="ORF">Q0590_35405</name>
</gene>
<accession>A0ABT8RJK5</accession>
<feature type="signal peptide" evidence="8">
    <location>
        <begin position="1"/>
        <end position="22"/>
    </location>
</feature>
<comment type="caution">
    <text evidence="10">The sequence shown here is derived from an EMBL/GenBank/DDBJ whole genome shotgun (WGS) entry which is preliminary data.</text>
</comment>
<keyword evidence="8" id="KW-0732">Signal</keyword>
<evidence type="ECO:0000259" key="9">
    <source>
        <dbReference type="Pfam" id="PF00150"/>
    </source>
</evidence>
<comment type="similarity">
    <text evidence="1 7">Belongs to the glycosyl hydrolase 5 (cellulase A) family.</text>
</comment>
<dbReference type="PANTHER" id="PTHR31297">
    <property type="entry name" value="GLUCAN ENDO-1,6-BETA-GLUCOSIDASE B"/>
    <property type="match status" value="1"/>
</dbReference>
<evidence type="ECO:0000256" key="2">
    <source>
        <dbReference type="ARBA" id="ARBA00022801"/>
    </source>
</evidence>
<keyword evidence="5 7" id="KW-0326">Glycosidase</keyword>
<evidence type="ECO:0000313" key="11">
    <source>
        <dbReference type="Proteomes" id="UP001168528"/>
    </source>
</evidence>
<keyword evidence="3" id="KW-0136">Cellulose degradation</keyword>
<evidence type="ECO:0000256" key="6">
    <source>
        <dbReference type="ARBA" id="ARBA00023326"/>
    </source>
</evidence>
<keyword evidence="11" id="KW-1185">Reference proteome</keyword>
<evidence type="ECO:0000256" key="1">
    <source>
        <dbReference type="ARBA" id="ARBA00005641"/>
    </source>
</evidence>
<dbReference type="InterPro" id="IPR001547">
    <property type="entry name" value="Glyco_hydro_5"/>
</dbReference>
<dbReference type="PANTHER" id="PTHR31297:SF41">
    <property type="entry name" value="ENDOGLUCANASE, PUTATIVE (AFU_ORTHOLOGUE AFUA_5G01830)-RELATED"/>
    <property type="match status" value="1"/>
</dbReference>
<feature type="chain" id="PRO_5046784084" evidence="8">
    <location>
        <begin position="23"/>
        <end position="198"/>
    </location>
</feature>
<name>A0ABT8RJK5_9BACT</name>
<sequence>MKIIYLLSLLFSGLFLIAPASAQNRSNLRQVLVKGNQFVTAEGKPIVFRGLNSSDPDKLEKSGHWQKSYFEQIKQWGATILRFPIHPHAWRSRGKQAYLQLLDQGVAWASELGLYVILDWHSIGNLKNELYQHPMYDTTLKETFEFWRTISDHYKDNTTVAFFELFNEPTLMGGKLGTCSWGQWKEMMGGSHYHYPGQ</sequence>
<feature type="domain" description="Glycoside hydrolase family 5" evidence="9">
    <location>
        <begin position="39"/>
        <end position="187"/>
    </location>
</feature>
<evidence type="ECO:0000256" key="4">
    <source>
        <dbReference type="ARBA" id="ARBA00023277"/>
    </source>
</evidence>
<keyword evidence="4" id="KW-0119">Carbohydrate metabolism</keyword>
<dbReference type="InterPro" id="IPR017853">
    <property type="entry name" value="GH"/>
</dbReference>
<reference evidence="10" key="1">
    <citation type="submission" date="2023-07" db="EMBL/GenBank/DDBJ databases">
        <title>The genome sequence of Rhodocytophaga aerolata KACC 12507.</title>
        <authorList>
            <person name="Zhang X."/>
        </authorList>
    </citation>
    <scope>NUCLEOTIDE SEQUENCE</scope>
    <source>
        <strain evidence="10">KACC 12507</strain>
    </source>
</reference>
<proteinExistence type="inferred from homology"/>
<dbReference type="SUPFAM" id="SSF51445">
    <property type="entry name" value="(Trans)glycosidases"/>
    <property type="match status" value="1"/>
</dbReference>
<keyword evidence="2 7" id="KW-0378">Hydrolase</keyword>
<dbReference type="InterPro" id="IPR050386">
    <property type="entry name" value="Glycosyl_hydrolase_5"/>
</dbReference>
<evidence type="ECO:0000256" key="3">
    <source>
        <dbReference type="ARBA" id="ARBA00023001"/>
    </source>
</evidence>
<keyword evidence="6" id="KW-0624">Polysaccharide degradation</keyword>
<dbReference type="Gene3D" id="3.20.20.80">
    <property type="entry name" value="Glycosidases"/>
    <property type="match status" value="1"/>
</dbReference>
<organism evidence="10 11">
    <name type="scientific">Rhodocytophaga aerolata</name>
    <dbReference type="NCBI Taxonomy" id="455078"/>
    <lineage>
        <taxon>Bacteria</taxon>
        <taxon>Pseudomonadati</taxon>
        <taxon>Bacteroidota</taxon>
        <taxon>Cytophagia</taxon>
        <taxon>Cytophagales</taxon>
        <taxon>Rhodocytophagaceae</taxon>
        <taxon>Rhodocytophaga</taxon>
    </lineage>
</organism>
<dbReference type="EMBL" id="JAUKPO010000072">
    <property type="protein sequence ID" value="MDO1451614.1"/>
    <property type="molecule type" value="Genomic_DNA"/>
</dbReference>
<evidence type="ECO:0000256" key="5">
    <source>
        <dbReference type="ARBA" id="ARBA00023295"/>
    </source>
</evidence>